<dbReference type="PANTHER" id="PTHR24305">
    <property type="entry name" value="CYTOCHROME P450"/>
    <property type="match status" value="1"/>
</dbReference>
<comment type="cofactor">
    <cofactor evidence="1 3">
        <name>heme</name>
        <dbReference type="ChEBI" id="CHEBI:30413"/>
    </cofactor>
</comment>
<dbReference type="Proteomes" id="UP000247892">
    <property type="component" value="Unassembled WGS sequence"/>
</dbReference>
<dbReference type="InterPro" id="IPR050121">
    <property type="entry name" value="Cytochrome_P450_monoxygenase"/>
</dbReference>
<dbReference type="AlphaFoldDB" id="A0A318LH42"/>
<reference evidence="5 6" key="1">
    <citation type="submission" date="2016-07" db="EMBL/GenBank/DDBJ databases">
        <title>Draft genome sequence of Prauserella sp. YIM 121212, isolated from alkaline soil.</title>
        <authorList>
            <person name="Ruckert C."/>
            <person name="Albersmeier A."/>
            <person name="Jiang C.-L."/>
            <person name="Jiang Y."/>
            <person name="Kalinowski J."/>
            <person name="Schneider O."/>
            <person name="Winkler A."/>
            <person name="Zotchev S.B."/>
        </authorList>
    </citation>
    <scope>NUCLEOTIDE SEQUENCE [LARGE SCALE GENOMIC DNA]</scope>
    <source>
        <strain evidence="5 6">YIM 121212</strain>
    </source>
</reference>
<keyword evidence="3 4" id="KW-0408">Iron</keyword>
<proteinExistence type="inferred from homology"/>
<dbReference type="Gene3D" id="1.10.630.10">
    <property type="entry name" value="Cytochrome P450"/>
    <property type="match status" value="1"/>
</dbReference>
<dbReference type="RefSeq" id="WP_110341941.1">
    <property type="nucleotide sequence ID" value="NZ_JBHVKT010000057.1"/>
</dbReference>
<dbReference type="InterPro" id="IPR002401">
    <property type="entry name" value="Cyt_P450_E_grp-I"/>
</dbReference>
<dbReference type="GO" id="GO:0016705">
    <property type="term" value="F:oxidoreductase activity, acting on paired donors, with incorporation or reduction of molecular oxygen"/>
    <property type="evidence" value="ECO:0007669"/>
    <property type="project" value="InterPro"/>
</dbReference>
<comment type="similarity">
    <text evidence="2 4">Belongs to the cytochrome P450 family.</text>
</comment>
<dbReference type="EMBL" id="MASU01000013">
    <property type="protein sequence ID" value="PXY24062.1"/>
    <property type="molecule type" value="Genomic_DNA"/>
</dbReference>
<keyword evidence="4" id="KW-0560">Oxidoreductase</keyword>
<keyword evidence="3 4" id="KW-0479">Metal-binding</keyword>
<evidence type="ECO:0000256" key="3">
    <source>
        <dbReference type="PIRSR" id="PIRSR602401-1"/>
    </source>
</evidence>
<sequence length="414" mass="46396">MNRTELRMALRTLSFLDSQAHREEGFLELAGEPRPKLLVWHPEAIDWIFHSDPGLEHPGSRSLMPLFGKDSLLWVDGPRHSSYRRLLGPPLRGRRLHSYRDLIAHTVHEAVDALRPGQVVSIPEWTRQVALRVMGRLVLGDGAEGLLKQFADWIERALGARGRTLAYRFLLGGLPRSSAELDRQLVDKAKANAETEPRTLAALLLSQEGLLGQVDDHELRDQIVSLLFAGHETTAAATAWTLYWIDRDENLRHDLRTELAAVSDDAPEPAQVPLLQAVIQEALRLAPPVTVAENRKLPEGGEILGRSLPPGSVVTTSIYLAHRRPDYFPDPLRFDPGRFLSRRVPPQHYLPFGGGSRHCLGNQLGQLETRMITAALLRRREWHCVNPEAAVLQLRGHAMAPATKLRMKVTACRN</sequence>
<dbReference type="GO" id="GO:0004497">
    <property type="term" value="F:monooxygenase activity"/>
    <property type="evidence" value="ECO:0007669"/>
    <property type="project" value="UniProtKB-KW"/>
</dbReference>
<evidence type="ECO:0000256" key="1">
    <source>
        <dbReference type="ARBA" id="ARBA00001971"/>
    </source>
</evidence>
<dbReference type="PROSITE" id="PS00086">
    <property type="entry name" value="CYTOCHROME_P450"/>
    <property type="match status" value="1"/>
</dbReference>
<evidence type="ECO:0000313" key="5">
    <source>
        <dbReference type="EMBL" id="PXY24062.1"/>
    </source>
</evidence>
<dbReference type="GO" id="GO:0005506">
    <property type="term" value="F:iron ion binding"/>
    <property type="evidence" value="ECO:0007669"/>
    <property type="project" value="InterPro"/>
</dbReference>
<gene>
    <name evidence="5" type="ORF">BA062_27810</name>
</gene>
<dbReference type="PRINTS" id="PR00385">
    <property type="entry name" value="P450"/>
</dbReference>
<name>A0A318LH42_9PSEU</name>
<feature type="binding site" description="axial binding residue" evidence="3">
    <location>
        <position position="359"/>
    </location>
    <ligand>
        <name>heme</name>
        <dbReference type="ChEBI" id="CHEBI:30413"/>
    </ligand>
    <ligandPart>
        <name>Fe</name>
        <dbReference type="ChEBI" id="CHEBI:18248"/>
    </ligandPart>
</feature>
<evidence type="ECO:0000256" key="2">
    <source>
        <dbReference type="ARBA" id="ARBA00010617"/>
    </source>
</evidence>
<dbReference type="Pfam" id="PF00067">
    <property type="entry name" value="p450"/>
    <property type="match status" value="1"/>
</dbReference>
<organism evidence="5 6">
    <name type="scientific">Prauserella flavalba</name>
    <dbReference type="NCBI Taxonomy" id="1477506"/>
    <lineage>
        <taxon>Bacteria</taxon>
        <taxon>Bacillati</taxon>
        <taxon>Actinomycetota</taxon>
        <taxon>Actinomycetes</taxon>
        <taxon>Pseudonocardiales</taxon>
        <taxon>Pseudonocardiaceae</taxon>
        <taxon>Prauserella</taxon>
    </lineage>
</organism>
<dbReference type="InterPro" id="IPR036396">
    <property type="entry name" value="Cyt_P450_sf"/>
</dbReference>
<accession>A0A318LH42</accession>
<protein>
    <submittedName>
        <fullName evidence="5">Cytochrome</fullName>
    </submittedName>
</protein>
<dbReference type="GO" id="GO:0020037">
    <property type="term" value="F:heme binding"/>
    <property type="evidence" value="ECO:0007669"/>
    <property type="project" value="InterPro"/>
</dbReference>
<keyword evidence="4" id="KW-0503">Monooxygenase</keyword>
<evidence type="ECO:0000256" key="4">
    <source>
        <dbReference type="RuleBase" id="RU000461"/>
    </source>
</evidence>
<dbReference type="SUPFAM" id="SSF48264">
    <property type="entry name" value="Cytochrome P450"/>
    <property type="match status" value="1"/>
</dbReference>
<keyword evidence="6" id="KW-1185">Reference proteome</keyword>
<dbReference type="PRINTS" id="PR00463">
    <property type="entry name" value="EP450I"/>
</dbReference>
<dbReference type="PANTHER" id="PTHR24305:SF166">
    <property type="entry name" value="CYTOCHROME P450 12A4, MITOCHONDRIAL-RELATED"/>
    <property type="match status" value="1"/>
</dbReference>
<dbReference type="InterPro" id="IPR001128">
    <property type="entry name" value="Cyt_P450"/>
</dbReference>
<evidence type="ECO:0000313" key="6">
    <source>
        <dbReference type="Proteomes" id="UP000247892"/>
    </source>
</evidence>
<dbReference type="OrthoDB" id="5290182at2"/>
<keyword evidence="3 4" id="KW-0349">Heme</keyword>
<comment type="caution">
    <text evidence="5">The sequence shown here is derived from an EMBL/GenBank/DDBJ whole genome shotgun (WGS) entry which is preliminary data.</text>
</comment>
<dbReference type="InterPro" id="IPR017972">
    <property type="entry name" value="Cyt_P450_CS"/>
</dbReference>